<feature type="non-terminal residue" evidence="2">
    <location>
        <position position="1"/>
    </location>
</feature>
<protein>
    <submittedName>
        <fullName evidence="2">Uncharacterized protein</fullName>
    </submittedName>
</protein>
<reference evidence="2" key="1">
    <citation type="journal article" date="2021" name="J Fungi (Basel)">
        <title>Virulence traits and population genomics of the black yeast Aureobasidium melanogenum.</title>
        <authorList>
            <person name="Cernosa A."/>
            <person name="Sun X."/>
            <person name="Gostincar C."/>
            <person name="Fang C."/>
            <person name="Gunde-Cimerman N."/>
            <person name="Song Z."/>
        </authorList>
    </citation>
    <scope>NUCLEOTIDE SEQUENCE</scope>
    <source>
        <strain evidence="2">EXF-9911</strain>
    </source>
</reference>
<evidence type="ECO:0000313" key="2">
    <source>
        <dbReference type="EMBL" id="KAG9698848.1"/>
    </source>
</evidence>
<feature type="region of interest" description="Disordered" evidence="1">
    <location>
        <begin position="428"/>
        <end position="452"/>
    </location>
</feature>
<feature type="compositionally biased region" description="Basic and acidic residues" evidence="1">
    <location>
        <begin position="431"/>
        <end position="452"/>
    </location>
</feature>
<evidence type="ECO:0000313" key="3">
    <source>
        <dbReference type="Proteomes" id="UP000779574"/>
    </source>
</evidence>
<evidence type="ECO:0000256" key="1">
    <source>
        <dbReference type="SAM" id="MobiDB-lite"/>
    </source>
</evidence>
<sequence>MDDDYIANDASDLDYVNSDASDSDDDDIDLEVTDTEILDLAGWPRSDGNDIGCEESGPRNNWHGNNPILASIGLTKLNDRGYVNLDTIETDQTFGYDGDRALEAARWRAEYETRIGLCAQVNETSEGEYGELNDYHRIHPIFRQDNWTSDGLFRLGYESTSTFDELKPVLQLATLLLEDESIVGYIYAMLDVNSHKEITLGAQRQTVWKELYELSKHVSWNEQEATGEMEGLHGLTKGTRGFIEIVLDKQSVDIACRGASPIEDGIKWNPGSDEESARSRVKLVLAVTMVHEVMHALWRNKFDPEEEPFYMDTRAAELGFQWEQLLYSGRIDNPTQDRGSPYFLSIGKWPPPVNEEGESPTKIMSHKKWGSTNVWQRFAVEMSFVQNMFTHEFWAKVDRYGISTFWPRKMLGVRRTLELKYWKAESPVVRGPDDDKRPSPDGADSRGIIDKH</sequence>
<feature type="region of interest" description="Disordered" evidence="1">
    <location>
        <begin position="1"/>
        <end position="26"/>
    </location>
</feature>
<comment type="caution">
    <text evidence="2">The sequence shown here is derived from an EMBL/GenBank/DDBJ whole genome shotgun (WGS) entry which is preliminary data.</text>
</comment>
<dbReference type="EMBL" id="JAHFXF010000045">
    <property type="protein sequence ID" value="KAG9698848.1"/>
    <property type="molecule type" value="Genomic_DNA"/>
</dbReference>
<proteinExistence type="predicted"/>
<accession>A0A9P8EV30</accession>
<organism evidence="2 3">
    <name type="scientific">Aureobasidium melanogenum</name>
    <name type="common">Aureobasidium pullulans var. melanogenum</name>
    <dbReference type="NCBI Taxonomy" id="46634"/>
    <lineage>
        <taxon>Eukaryota</taxon>
        <taxon>Fungi</taxon>
        <taxon>Dikarya</taxon>
        <taxon>Ascomycota</taxon>
        <taxon>Pezizomycotina</taxon>
        <taxon>Dothideomycetes</taxon>
        <taxon>Dothideomycetidae</taxon>
        <taxon>Dothideales</taxon>
        <taxon>Saccotheciaceae</taxon>
        <taxon>Aureobasidium</taxon>
    </lineage>
</organism>
<name>A0A9P8EV30_AURME</name>
<dbReference type="OrthoDB" id="10254945at2759"/>
<dbReference type="Proteomes" id="UP000779574">
    <property type="component" value="Unassembled WGS sequence"/>
</dbReference>
<gene>
    <name evidence="2" type="ORF">KCU76_g1955</name>
</gene>
<reference evidence="2" key="2">
    <citation type="submission" date="2021-08" db="EMBL/GenBank/DDBJ databases">
        <authorList>
            <person name="Gostincar C."/>
            <person name="Sun X."/>
            <person name="Song Z."/>
            <person name="Gunde-Cimerman N."/>
        </authorList>
    </citation>
    <scope>NUCLEOTIDE SEQUENCE</scope>
    <source>
        <strain evidence="2">EXF-9911</strain>
    </source>
</reference>
<dbReference type="AlphaFoldDB" id="A0A9P8EV30"/>